<dbReference type="Proteomes" id="UP000305451">
    <property type="component" value="Unassembled WGS sequence"/>
</dbReference>
<dbReference type="PANTHER" id="PTHR42946">
    <property type="entry name" value="PHOSPHOHEXOSE MUTASE"/>
    <property type="match status" value="1"/>
</dbReference>
<feature type="non-terminal residue" evidence="7">
    <location>
        <position position="1"/>
    </location>
</feature>
<dbReference type="PANTHER" id="PTHR42946:SF1">
    <property type="entry name" value="PHOSPHOGLUCOMUTASE (ALPHA-D-GLUCOSE-1,6-BISPHOSPHATE-DEPENDENT)"/>
    <property type="match status" value="1"/>
</dbReference>
<evidence type="ECO:0000256" key="4">
    <source>
        <dbReference type="ARBA" id="ARBA00022842"/>
    </source>
</evidence>
<dbReference type="SUPFAM" id="SSF53738">
    <property type="entry name" value="Phosphoglucomutase, first 3 domains"/>
    <property type="match status" value="1"/>
</dbReference>
<keyword evidence="5" id="KW-0413">Isomerase</keyword>
<evidence type="ECO:0000259" key="6">
    <source>
        <dbReference type="Pfam" id="PF02880"/>
    </source>
</evidence>
<dbReference type="EMBL" id="SRXV01000047">
    <property type="protein sequence ID" value="TGY90996.1"/>
    <property type="molecule type" value="Genomic_DNA"/>
</dbReference>
<dbReference type="GO" id="GO:0046872">
    <property type="term" value="F:metal ion binding"/>
    <property type="evidence" value="ECO:0007669"/>
    <property type="project" value="UniProtKB-KW"/>
</dbReference>
<evidence type="ECO:0000256" key="5">
    <source>
        <dbReference type="ARBA" id="ARBA00023235"/>
    </source>
</evidence>
<organism evidence="7 8">
    <name type="scientific">Marinicauda pacifica</name>
    <dbReference type="NCBI Taxonomy" id="1133559"/>
    <lineage>
        <taxon>Bacteria</taxon>
        <taxon>Pseudomonadati</taxon>
        <taxon>Pseudomonadota</taxon>
        <taxon>Alphaproteobacteria</taxon>
        <taxon>Maricaulales</taxon>
        <taxon>Maricaulaceae</taxon>
        <taxon>Marinicauda</taxon>
    </lineage>
</organism>
<dbReference type="Gene3D" id="3.40.120.10">
    <property type="entry name" value="Alpha-D-Glucose-1,6-Bisphosphate, subunit A, domain 3"/>
    <property type="match status" value="1"/>
</dbReference>
<dbReference type="GO" id="GO:0008966">
    <property type="term" value="F:phosphoglucosamine mutase activity"/>
    <property type="evidence" value="ECO:0007669"/>
    <property type="project" value="TreeGrafter"/>
</dbReference>
<protein>
    <submittedName>
        <fullName evidence="7">Phosphoglucosamine mutase</fullName>
    </submittedName>
</protein>
<evidence type="ECO:0000256" key="2">
    <source>
        <dbReference type="ARBA" id="ARBA00022553"/>
    </source>
</evidence>
<evidence type="ECO:0000313" key="7">
    <source>
        <dbReference type="EMBL" id="TGY90996.1"/>
    </source>
</evidence>
<dbReference type="InterPro" id="IPR005846">
    <property type="entry name" value="A-D-PHexomutase_a/b/a-III"/>
</dbReference>
<comment type="caution">
    <text evidence="7">The sequence shown here is derived from an EMBL/GenBank/DDBJ whole genome shotgun (WGS) entry which is preliminary data.</text>
</comment>
<reference evidence="7 8" key="1">
    <citation type="journal article" date="2013" name="Int. J. Syst. Evol. Microbiol.">
        <title>Marinicauda pacifica gen. nov., sp. nov., a prosthecate alphaproteobacterium of the family Hyphomonadaceae isolated from deep seawater.</title>
        <authorList>
            <person name="Zhang X.Y."/>
            <person name="Li G.W."/>
            <person name="Wang C.S."/>
            <person name="Zhang Y.J."/>
            <person name="Xu X.W."/>
            <person name="Li H."/>
            <person name="Liu A."/>
            <person name="Liu C."/>
            <person name="Xie B.B."/>
            <person name="Qin Q.L."/>
            <person name="Xu Z."/>
            <person name="Chen X.L."/>
            <person name="Zhou B.C."/>
            <person name="Zhang Y.Z."/>
        </authorList>
    </citation>
    <scope>NUCLEOTIDE SEQUENCE [LARGE SCALE GENOMIC DNA]</scope>
    <source>
        <strain evidence="7 8">P-1 km-3</strain>
    </source>
</reference>
<keyword evidence="3" id="KW-0479">Metal-binding</keyword>
<evidence type="ECO:0000256" key="1">
    <source>
        <dbReference type="ARBA" id="ARBA00001946"/>
    </source>
</evidence>
<dbReference type="AlphaFoldDB" id="A0A4S2H5N8"/>
<dbReference type="FunFam" id="3.40.120.10:FF:000002">
    <property type="entry name" value="Phosphoglucosamine mutase"/>
    <property type="match status" value="1"/>
</dbReference>
<evidence type="ECO:0000313" key="8">
    <source>
        <dbReference type="Proteomes" id="UP000305451"/>
    </source>
</evidence>
<dbReference type="GO" id="GO:0005975">
    <property type="term" value="P:carbohydrate metabolic process"/>
    <property type="evidence" value="ECO:0007669"/>
    <property type="project" value="InterPro"/>
</dbReference>
<keyword evidence="4" id="KW-0460">Magnesium</keyword>
<dbReference type="GO" id="GO:0005829">
    <property type="term" value="C:cytosol"/>
    <property type="evidence" value="ECO:0007669"/>
    <property type="project" value="TreeGrafter"/>
</dbReference>
<keyword evidence="2" id="KW-0597">Phosphoprotein</keyword>
<evidence type="ECO:0000256" key="3">
    <source>
        <dbReference type="ARBA" id="ARBA00022723"/>
    </source>
</evidence>
<dbReference type="GO" id="GO:0009252">
    <property type="term" value="P:peptidoglycan biosynthetic process"/>
    <property type="evidence" value="ECO:0007669"/>
    <property type="project" value="TreeGrafter"/>
</dbReference>
<feature type="domain" description="Alpha-D-phosphohexomutase alpha/beta/alpha" evidence="6">
    <location>
        <begin position="1"/>
        <end position="104"/>
    </location>
</feature>
<comment type="cofactor">
    <cofactor evidence="1">
        <name>Mg(2+)</name>
        <dbReference type="ChEBI" id="CHEBI:18420"/>
    </cofactor>
</comment>
<dbReference type="InterPro" id="IPR016055">
    <property type="entry name" value="A-D-PHexomutase_a/b/a-I/II/III"/>
</dbReference>
<gene>
    <name evidence="7" type="ORF">E5162_14325</name>
</gene>
<dbReference type="GO" id="GO:0006048">
    <property type="term" value="P:UDP-N-acetylglucosamine biosynthetic process"/>
    <property type="evidence" value="ECO:0007669"/>
    <property type="project" value="TreeGrafter"/>
</dbReference>
<proteinExistence type="predicted"/>
<sequence length="105" mass="11418">QLIALLAREWKRAGLLATDSVLTTQMSNLGLEQFLETEGLTLDRTQVGDRYVVERMRESGANLGGEQSGHIVLCDYATTGDGLIAALQVLSLMVQSDKPASQLLR</sequence>
<name>A0A4S2H5N8_9PROT</name>
<dbReference type="Pfam" id="PF02880">
    <property type="entry name" value="PGM_PMM_III"/>
    <property type="match status" value="1"/>
</dbReference>
<dbReference type="InterPro" id="IPR050060">
    <property type="entry name" value="Phosphoglucosamine_mutase"/>
</dbReference>
<keyword evidence="8" id="KW-1185">Reference proteome</keyword>
<accession>A0A4S2H5N8</accession>
<feature type="non-terminal residue" evidence="7">
    <location>
        <position position="105"/>
    </location>
</feature>
<dbReference type="GO" id="GO:0004615">
    <property type="term" value="F:phosphomannomutase activity"/>
    <property type="evidence" value="ECO:0007669"/>
    <property type="project" value="TreeGrafter"/>
</dbReference>